<dbReference type="Proteomes" id="UP000094385">
    <property type="component" value="Unassembled WGS sequence"/>
</dbReference>
<dbReference type="OrthoDB" id="5169850at2759"/>
<gene>
    <name evidence="1" type="ORF">LIPSTDRAFT_76599</name>
</gene>
<reference evidence="1 2" key="1">
    <citation type="journal article" date="2016" name="Proc. Natl. Acad. Sci. U.S.A.">
        <title>Comparative genomics of biotechnologically important yeasts.</title>
        <authorList>
            <person name="Riley R."/>
            <person name="Haridas S."/>
            <person name="Wolfe K.H."/>
            <person name="Lopes M.R."/>
            <person name="Hittinger C.T."/>
            <person name="Goeker M."/>
            <person name="Salamov A.A."/>
            <person name="Wisecaver J.H."/>
            <person name="Long T.M."/>
            <person name="Calvey C.H."/>
            <person name="Aerts A.L."/>
            <person name="Barry K.W."/>
            <person name="Choi C."/>
            <person name="Clum A."/>
            <person name="Coughlan A.Y."/>
            <person name="Deshpande S."/>
            <person name="Douglass A.P."/>
            <person name="Hanson S.J."/>
            <person name="Klenk H.-P."/>
            <person name="LaButti K.M."/>
            <person name="Lapidus A."/>
            <person name="Lindquist E.A."/>
            <person name="Lipzen A.M."/>
            <person name="Meier-Kolthoff J.P."/>
            <person name="Ohm R.A."/>
            <person name="Otillar R.P."/>
            <person name="Pangilinan J.L."/>
            <person name="Peng Y."/>
            <person name="Rokas A."/>
            <person name="Rosa C.A."/>
            <person name="Scheuner C."/>
            <person name="Sibirny A.A."/>
            <person name="Slot J.C."/>
            <person name="Stielow J.B."/>
            <person name="Sun H."/>
            <person name="Kurtzman C.P."/>
            <person name="Blackwell M."/>
            <person name="Grigoriev I.V."/>
            <person name="Jeffries T.W."/>
        </authorList>
    </citation>
    <scope>NUCLEOTIDE SEQUENCE [LARGE SCALE GENOMIC DNA]</scope>
    <source>
        <strain evidence="1 2">NRRL Y-11557</strain>
    </source>
</reference>
<evidence type="ECO:0000313" key="1">
    <source>
        <dbReference type="EMBL" id="ODQ68952.1"/>
    </source>
</evidence>
<evidence type="ECO:0008006" key="3">
    <source>
        <dbReference type="Google" id="ProtNLM"/>
    </source>
</evidence>
<dbReference type="EMBL" id="KV454307">
    <property type="protein sequence ID" value="ODQ68952.1"/>
    <property type="molecule type" value="Genomic_DNA"/>
</dbReference>
<protein>
    <recommendedName>
        <fullName evidence="3">N-acetyltransferase domain-containing protein</fullName>
    </recommendedName>
</protein>
<evidence type="ECO:0000313" key="2">
    <source>
        <dbReference type="Proteomes" id="UP000094385"/>
    </source>
</evidence>
<accession>A0A1E3PVJ3</accession>
<name>A0A1E3PVJ3_LIPST</name>
<dbReference type="AlphaFoldDB" id="A0A1E3PVJ3"/>
<keyword evidence="2" id="KW-1185">Reference proteome</keyword>
<sequence>MLSATIPKDKTYLPPHFEIRKLDPVHTTWANAIFSHSNTFYASIKWSLTKPENQTAFCYKLFRAADYLIRHQIDSGMSFGIFDTTYKYKHSESAELEGKLYWDESDLDATNEQLLSQMDFPLVSIAMSYDAYNPPDMTKMADFMDASPLFGIFFGELEARDARDSATRKVEGPHKVLQRNGTSTRADYEAQGLMKKLAQWLMQEAAGRGYIGIEIPCAHDAVIKAWLNPPSPFKASVVSKFDAKTYEKEVDGHMIKPFAPSEQVGARIYVSLGN</sequence>
<organism evidence="1 2">
    <name type="scientific">Lipomyces starkeyi NRRL Y-11557</name>
    <dbReference type="NCBI Taxonomy" id="675824"/>
    <lineage>
        <taxon>Eukaryota</taxon>
        <taxon>Fungi</taxon>
        <taxon>Dikarya</taxon>
        <taxon>Ascomycota</taxon>
        <taxon>Saccharomycotina</taxon>
        <taxon>Lipomycetes</taxon>
        <taxon>Lipomycetales</taxon>
        <taxon>Lipomycetaceae</taxon>
        <taxon>Lipomyces</taxon>
    </lineage>
</organism>
<proteinExistence type="predicted"/>